<dbReference type="Pfam" id="PF00112">
    <property type="entry name" value="Peptidase_C1"/>
    <property type="match status" value="1"/>
</dbReference>
<evidence type="ECO:0000256" key="1">
    <source>
        <dbReference type="ARBA" id="ARBA00008455"/>
    </source>
</evidence>
<feature type="compositionally biased region" description="Basic and acidic residues" evidence="7">
    <location>
        <begin position="289"/>
        <end position="303"/>
    </location>
</feature>
<name>A0A8B8IGF7_VANTA</name>
<dbReference type="GeneID" id="113400048"/>
<proteinExistence type="inferred from homology"/>
<dbReference type="SMART" id="SM00645">
    <property type="entry name" value="Pept_C1"/>
    <property type="match status" value="1"/>
</dbReference>
<gene>
    <name evidence="12" type="primary">LOC113400048</name>
</gene>
<dbReference type="InterPro" id="IPR039417">
    <property type="entry name" value="Peptidase_C1A_papain-like"/>
</dbReference>
<keyword evidence="2" id="KW-0645">Protease</keyword>
<sequence length="540" mass="61599">MFLFILKILFLLAIASASKSVQDDVLPELKWSKQYSLEAKKISLTSGLVEDITYWRTSSKSRVDYNKGAIKLISVKRRKKNFGLKYEIHPETTEEYTNKFICIKTKGSVNNPIELNDILPSTSAFVHAGKDILEKGEVEKFVYLDEGLNTKTKKYIWAFLDRNSSSWIPVKLEEIEYNSWLGKLKTHNEWNYFNYKSEVNSSVFNIDQYNCTDSDDSENTLIDVNNKLHVDRVFTKFQEKQNRKYKDENEHELRRKIFEKNLRLIQEHNSKDSTFTLGVNKLADQTPEEMERRKGLQRRKEGETGNVPFPYTKSSISEISQTLPKEFDLRLLGVISPVKDQEDCGCCWTMGTTSAVEGALARNNGGRLLRLANQALIDCAWGFSVDGCNGGTDTGAYHWMMKYGLPTEEEYGPYNNKDGFCRIHNMTKTFPIKGFTDVTPFSTEALKIALINHGPLSVSIHATDTLTSYTSGIFYDPNCDPSKSALNHEVTLVGYGEYEGDTFWIVKNSWGKSWGIDGYLHISTRDNSCGITTEPTYVVF</sequence>
<keyword evidence="4" id="KW-0788">Thiol protease</keyword>
<evidence type="ECO:0000256" key="5">
    <source>
        <dbReference type="ARBA" id="ARBA00023145"/>
    </source>
</evidence>
<evidence type="ECO:0000259" key="9">
    <source>
        <dbReference type="SMART" id="SM00645"/>
    </source>
</evidence>
<feature type="region of interest" description="Disordered" evidence="7">
    <location>
        <begin position="285"/>
        <end position="311"/>
    </location>
</feature>
<evidence type="ECO:0000256" key="4">
    <source>
        <dbReference type="ARBA" id="ARBA00022807"/>
    </source>
</evidence>
<dbReference type="OMA" id="ALIDCAW"/>
<dbReference type="Proteomes" id="UP001652626">
    <property type="component" value="Chromosome 8"/>
</dbReference>
<evidence type="ECO:0000256" key="2">
    <source>
        <dbReference type="ARBA" id="ARBA00022670"/>
    </source>
</evidence>
<dbReference type="OrthoDB" id="65740at2759"/>
<dbReference type="PRINTS" id="PR00705">
    <property type="entry name" value="PAPAIN"/>
</dbReference>
<dbReference type="PANTHER" id="PTHR12411">
    <property type="entry name" value="CYSTEINE PROTEASE FAMILY C1-RELATED"/>
    <property type="match status" value="1"/>
</dbReference>
<feature type="domain" description="Cathepsin propeptide inhibitor" evidence="10">
    <location>
        <begin position="234"/>
        <end position="290"/>
    </location>
</feature>
<dbReference type="SMART" id="SM00848">
    <property type="entry name" value="Inhibitor_I29"/>
    <property type="match status" value="1"/>
</dbReference>
<reference evidence="12" key="1">
    <citation type="submission" date="2025-08" db="UniProtKB">
        <authorList>
            <consortium name="RefSeq"/>
        </authorList>
    </citation>
    <scope>IDENTIFICATION</scope>
    <source>
        <tissue evidence="12">Whole body</tissue>
    </source>
</reference>
<evidence type="ECO:0000256" key="3">
    <source>
        <dbReference type="ARBA" id="ARBA00022801"/>
    </source>
</evidence>
<dbReference type="InterPro" id="IPR000169">
    <property type="entry name" value="Pept_cys_AS"/>
</dbReference>
<dbReference type="SUPFAM" id="SSF54001">
    <property type="entry name" value="Cysteine proteinases"/>
    <property type="match status" value="1"/>
</dbReference>
<evidence type="ECO:0000313" key="12">
    <source>
        <dbReference type="RefSeq" id="XP_026495201.2"/>
    </source>
</evidence>
<comment type="similarity">
    <text evidence="1">Belongs to the peptidase C1 family.</text>
</comment>
<dbReference type="GO" id="GO:0008234">
    <property type="term" value="F:cysteine-type peptidase activity"/>
    <property type="evidence" value="ECO:0007669"/>
    <property type="project" value="UniProtKB-KW"/>
</dbReference>
<feature type="signal peptide" evidence="8">
    <location>
        <begin position="1"/>
        <end position="17"/>
    </location>
</feature>
<keyword evidence="3" id="KW-0378">Hydrolase</keyword>
<dbReference type="InterPro" id="IPR025661">
    <property type="entry name" value="Pept_asp_AS"/>
</dbReference>
<evidence type="ECO:0000256" key="8">
    <source>
        <dbReference type="SAM" id="SignalP"/>
    </source>
</evidence>
<dbReference type="GO" id="GO:0006508">
    <property type="term" value="P:proteolysis"/>
    <property type="evidence" value="ECO:0007669"/>
    <property type="project" value="UniProtKB-KW"/>
</dbReference>
<dbReference type="InterPro" id="IPR013201">
    <property type="entry name" value="Prot_inhib_I29"/>
</dbReference>
<protein>
    <submittedName>
        <fullName evidence="12">Digestive cysteine proteinase 2-like</fullName>
    </submittedName>
</protein>
<dbReference type="CDD" id="cd02248">
    <property type="entry name" value="Peptidase_C1A"/>
    <property type="match status" value="1"/>
</dbReference>
<evidence type="ECO:0000313" key="11">
    <source>
        <dbReference type="Proteomes" id="UP001652626"/>
    </source>
</evidence>
<dbReference type="Gene3D" id="3.90.70.10">
    <property type="entry name" value="Cysteine proteinases"/>
    <property type="match status" value="1"/>
</dbReference>
<dbReference type="PROSITE" id="PS00639">
    <property type="entry name" value="THIOL_PROTEASE_HIS"/>
    <property type="match status" value="1"/>
</dbReference>
<organism evidence="11 12">
    <name type="scientific">Vanessa tameamea</name>
    <name type="common">Kamehameha butterfly</name>
    <dbReference type="NCBI Taxonomy" id="334116"/>
    <lineage>
        <taxon>Eukaryota</taxon>
        <taxon>Metazoa</taxon>
        <taxon>Ecdysozoa</taxon>
        <taxon>Arthropoda</taxon>
        <taxon>Hexapoda</taxon>
        <taxon>Insecta</taxon>
        <taxon>Pterygota</taxon>
        <taxon>Neoptera</taxon>
        <taxon>Endopterygota</taxon>
        <taxon>Lepidoptera</taxon>
        <taxon>Glossata</taxon>
        <taxon>Ditrysia</taxon>
        <taxon>Papilionoidea</taxon>
        <taxon>Nymphalidae</taxon>
        <taxon>Nymphalinae</taxon>
        <taxon>Vanessa</taxon>
    </lineage>
</organism>
<keyword evidence="6" id="KW-1015">Disulfide bond</keyword>
<accession>A0A8B8IGF7</accession>
<dbReference type="InterPro" id="IPR000668">
    <property type="entry name" value="Peptidase_C1A_C"/>
</dbReference>
<dbReference type="RefSeq" id="XP_026495201.2">
    <property type="nucleotide sequence ID" value="XM_026639416.2"/>
</dbReference>
<feature type="chain" id="PRO_5046410691" evidence="8">
    <location>
        <begin position="18"/>
        <end position="540"/>
    </location>
</feature>
<dbReference type="PROSITE" id="PS00640">
    <property type="entry name" value="THIOL_PROTEASE_ASN"/>
    <property type="match status" value="1"/>
</dbReference>
<feature type="domain" description="Peptidase C1A papain C-terminal" evidence="9">
    <location>
        <begin position="323"/>
        <end position="539"/>
    </location>
</feature>
<keyword evidence="11" id="KW-1185">Reference proteome</keyword>
<dbReference type="PROSITE" id="PS00139">
    <property type="entry name" value="THIOL_PROTEASE_CYS"/>
    <property type="match status" value="1"/>
</dbReference>
<dbReference type="InterPro" id="IPR038765">
    <property type="entry name" value="Papain-like_cys_pep_sf"/>
</dbReference>
<keyword evidence="5" id="KW-0865">Zymogen</keyword>
<evidence type="ECO:0000256" key="6">
    <source>
        <dbReference type="ARBA" id="ARBA00023157"/>
    </source>
</evidence>
<dbReference type="Pfam" id="PF08246">
    <property type="entry name" value="Inhibitor_I29"/>
    <property type="match status" value="1"/>
</dbReference>
<dbReference type="AlphaFoldDB" id="A0A8B8IGF7"/>
<evidence type="ECO:0000259" key="10">
    <source>
        <dbReference type="SMART" id="SM00848"/>
    </source>
</evidence>
<evidence type="ECO:0000256" key="7">
    <source>
        <dbReference type="SAM" id="MobiDB-lite"/>
    </source>
</evidence>
<dbReference type="InterPro" id="IPR025660">
    <property type="entry name" value="Pept_his_AS"/>
</dbReference>
<keyword evidence="8" id="KW-0732">Signal</keyword>
<dbReference type="InterPro" id="IPR013128">
    <property type="entry name" value="Peptidase_C1A"/>
</dbReference>